<dbReference type="Proteomes" id="UP000255467">
    <property type="component" value="Unassembled WGS sequence"/>
</dbReference>
<accession>A0A378Y930</accession>
<dbReference type="SUPFAM" id="SSF53474">
    <property type="entry name" value="alpha/beta-Hydrolases"/>
    <property type="match status" value="1"/>
</dbReference>
<dbReference type="InterPro" id="IPR050266">
    <property type="entry name" value="AB_hydrolase_sf"/>
</dbReference>
<dbReference type="AlphaFoldDB" id="A0A378Y930"/>
<reference evidence="3 4" key="1">
    <citation type="submission" date="2018-06" db="EMBL/GenBank/DDBJ databases">
        <authorList>
            <consortium name="Pathogen Informatics"/>
            <person name="Doyle S."/>
        </authorList>
    </citation>
    <scope>NUCLEOTIDE SEQUENCE [LARGE SCALE GENOMIC DNA]</scope>
    <source>
        <strain evidence="3 4">NCTC1934</strain>
    </source>
</reference>
<evidence type="ECO:0000259" key="2">
    <source>
        <dbReference type="Pfam" id="PF00561"/>
    </source>
</evidence>
<dbReference type="InterPro" id="IPR029058">
    <property type="entry name" value="AB_hydrolase_fold"/>
</dbReference>
<dbReference type="Gene3D" id="3.40.50.1820">
    <property type="entry name" value="alpha/beta hydrolase"/>
    <property type="match status" value="1"/>
</dbReference>
<dbReference type="PANTHER" id="PTHR43798">
    <property type="entry name" value="MONOACYLGLYCEROL LIPASE"/>
    <property type="match status" value="1"/>
</dbReference>
<evidence type="ECO:0000256" key="1">
    <source>
        <dbReference type="ARBA" id="ARBA00022801"/>
    </source>
</evidence>
<dbReference type="GO" id="GO:0016020">
    <property type="term" value="C:membrane"/>
    <property type="evidence" value="ECO:0007669"/>
    <property type="project" value="TreeGrafter"/>
</dbReference>
<dbReference type="InterPro" id="IPR000073">
    <property type="entry name" value="AB_hydrolase_1"/>
</dbReference>
<organism evidence="3 4">
    <name type="scientific">Nocardia otitidiscaviarum</name>
    <dbReference type="NCBI Taxonomy" id="1823"/>
    <lineage>
        <taxon>Bacteria</taxon>
        <taxon>Bacillati</taxon>
        <taxon>Actinomycetota</taxon>
        <taxon>Actinomycetes</taxon>
        <taxon>Mycobacteriales</taxon>
        <taxon>Nocardiaceae</taxon>
        <taxon>Nocardia</taxon>
    </lineage>
</organism>
<dbReference type="Pfam" id="PF00561">
    <property type="entry name" value="Abhydrolase_1"/>
    <property type="match status" value="1"/>
</dbReference>
<sequence>MRAKLPTPADLAGRVRDLMLAHRAGLRTRVYETAALNTPSAPHEVVTVTAGDGVRLRAHVYGPADADTIVLVHGWTCSLEYWNPQINAFAGDYRVVAYDVRGHGESERGRSPLTTDLLADDLQAVLEATLRPGERAVLVGHSLGGMTMQAWAGRHPEQVPARAAAVLLTNTASADLIAETTVVPSFGPELARRLPFLIGLLALSAPLPLPPVAPIPWVLRRQIMTLAAVGDIAVFSHNIVRSCPAAVRGRFGTLLSYLDVGRGALNFTVPTTVIAGEFDFMTPPVHSERIVEMLREAGSFDGYHILPTGHLGNVEAYERFNAELARVAKAAFAIPAAVGA</sequence>
<feature type="domain" description="AB hydrolase-1" evidence="2">
    <location>
        <begin position="68"/>
        <end position="161"/>
    </location>
</feature>
<dbReference type="PANTHER" id="PTHR43798:SF31">
    <property type="entry name" value="AB HYDROLASE SUPERFAMILY PROTEIN YCLE"/>
    <property type="match status" value="1"/>
</dbReference>
<keyword evidence="4" id="KW-1185">Reference proteome</keyword>
<dbReference type="GO" id="GO:0047570">
    <property type="term" value="F:3-oxoadipate enol-lactonase activity"/>
    <property type="evidence" value="ECO:0007669"/>
    <property type="project" value="UniProtKB-EC"/>
</dbReference>
<protein>
    <submittedName>
        <fullName evidence="3">3-oxoadipate enol-lactonase 2</fullName>
        <ecNumber evidence="3">3.1.1.24</ecNumber>
    </submittedName>
</protein>
<dbReference type="EMBL" id="UGRY01000002">
    <property type="protein sequence ID" value="SUA73742.1"/>
    <property type="molecule type" value="Genomic_DNA"/>
</dbReference>
<evidence type="ECO:0000313" key="3">
    <source>
        <dbReference type="EMBL" id="SUA73742.1"/>
    </source>
</evidence>
<dbReference type="RefSeq" id="WP_039817655.1">
    <property type="nucleotide sequence ID" value="NZ_JADLRM010000008.1"/>
</dbReference>
<dbReference type="OrthoDB" id="5422338at2"/>
<dbReference type="EC" id="3.1.1.24" evidence="3"/>
<dbReference type="STRING" id="1406858.GCA_000710895_05626"/>
<evidence type="ECO:0000313" key="4">
    <source>
        <dbReference type="Proteomes" id="UP000255467"/>
    </source>
</evidence>
<gene>
    <name evidence="3" type="primary">catD_2</name>
    <name evidence="3" type="ORF">NCTC1934_01189</name>
</gene>
<dbReference type="PRINTS" id="PR00111">
    <property type="entry name" value="ABHYDROLASE"/>
</dbReference>
<name>A0A378Y930_9NOCA</name>
<proteinExistence type="predicted"/>
<keyword evidence="1 3" id="KW-0378">Hydrolase</keyword>